<proteinExistence type="predicted"/>
<organism evidence="1 2">
    <name type="scientific">Candidatus Methanogaster sp</name>
    <dbReference type="NCBI Taxonomy" id="3386292"/>
    <lineage>
        <taxon>Archaea</taxon>
        <taxon>Methanobacteriati</taxon>
        <taxon>Methanobacteriota</taxon>
        <taxon>Stenosarchaea group</taxon>
        <taxon>Methanomicrobia</taxon>
        <taxon>Methanosarcinales</taxon>
        <taxon>ANME-2 cluster</taxon>
        <taxon>Candidatus Methanogasteraceae</taxon>
        <taxon>Candidatus Methanogaster</taxon>
    </lineage>
</organism>
<name>A0AC61KXS6_9EURY</name>
<reference evidence="1" key="1">
    <citation type="submission" date="2018-01" db="EMBL/GenBank/DDBJ databases">
        <authorList>
            <person name="Krukenberg V."/>
        </authorList>
    </citation>
    <scope>NUCLEOTIDE SEQUENCE</scope>
    <source>
        <strain evidence="1">E20ANME2</strain>
    </source>
</reference>
<comment type="caution">
    <text evidence="1">The sequence shown here is derived from an EMBL/GenBank/DDBJ whole genome shotgun (WGS) entry which is preliminary data.</text>
</comment>
<dbReference type="Proteomes" id="UP000248329">
    <property type="component" value="Unassembled WGS sequence"/>
</dbReference>
<protein>
    <submittedName>
        <fullName evidence="1">Uncharacterized protein</fullName>
    </submittedName>
</protein>
<sequence length="324" mass="35569">MPLDKPEQNNRGAREMTRKFQLLVDGASDLDATASHAISMAEHLDAKLVATEIRNTRWFDSSRKTEAARHLFQDRLSRISDLAADHGVEIADVRQKASTDQPKDIMKIARNINPNMLITGTRGATTGQGLSDRAAGLLNISKYNLLMVKDLDHDTGEYKKILVSADSPVNIAQCAAKVADGYDAELTAVQVVDLEEGLVTERVVYLPEAAASSGTGRQRRRLGETVKTSDTLLDKMKENRLERGRALADSIADIARDRGVAASSQVLVGKQSDELARLTRQQRFDLLVMGSKDESVLKRLMRKTAPETIARKVHSSVLAVKKVA</sequence>
<dbReference type="EMBL" id="PQXF01000124">
    <property type="protein sequence ID" value="PXF55676.1"/>
    <property type="molecule type" value="Genomic_DNA"/>
</dbReference>
<evidence type="ECO:0000313" key="2">
    <source>
        <dbReference type="Proteomes" id="UP000248329"/>
    </source>
</evidence>
<evidence type="ECO:0000313" key="1">
    <source>
        <dbReference type="EMBL" id="PXF55676.1"/>
    </source>
</evidence>
<accession>A0AC61KXS6</accession>
<gene>
    <name evidence="1" type="ORF">C4B59_17385</name>
</gene>